<dbReference type="Gene3D" id="1.25.40.390">
    <property type="match status" value="1"/>
</dbReference>
<dbReference type="RefSeq" id="WP_240831681.1">
    <property type="nucleotide sequence ID" value="NZ_JAKWBL010000004.1"/>
</dbReference>
<dbReference type="SUPFAM" id="SSF48452">
    <property type="entry name" value="TPR-like"/>
    <property type="match status" value="1"/>
</dbReference>
<evidence type="ECO:0000313" key="2">
    <source>
        <dbReference type="EMBL" id="MCH5599641.1"/>
    </source>
</evidence>
<dbReference type="InterPro" id="IPR033985">
    <property type="entry name" value="SusD-like_N"/>
</dbReference>
<keyword evidence="3" id="KW-1185">Reference proteome</keyword>
<protein>
    <submittedName>
        <fullName evidence="2">RagB/SusD family nutrient uptake outer membrane protein</fullName>
    </submittedName>
</protein>
<name>A0ABS9SMM2_9BACT</name>
<proteinExistence type="predicted"/>
<evidence type="ECO:0000313" key="3">
    <source>
        <dbReference type="Proteomes" id="UP001202248"/>
    </source>
</evidence>
<organism evidence="2 3">
    <name type="scientific">Niabella ginsengisoli</name>
    <dbReference type="NCBI Taxonomy" id="522298"/>
    <lineage>
        <taxon>Bacteria</taxon>
        <taxon>Pseudomonadati</taxon>
        <taxon>Bacteroidota</taxon>
        <taxon>Chitinophagia</taxon>
        <taxon>Chitinophagales</taxon>
        <taxon>Chitinophagaceae</taxon>
        <taxon>Niabella</taxon>
    </lineage>
</organism>
<dbReference type="InterPro" id="IPR011990">
    <property type="entry name" value="TPR-like_helical_dom_sf"/>
</dbReference>
<dbReference type="EMBL" id="JAKWBL010000004">
    <property type="protein sequence ID" value="MCH5599641.1"/>
    <property type="molecule type" value="Genomic_DNA"/>
</dbReference>
<sequence>MKYQFNTFYKYLSCVSILLIIGGSGCRKYLDKTPLSALSSETFWTSETNAMIALTGVYRGNIQMANSAEFNATDWWSYYGLLFTEFATDNAYDRRGDNSVFNLLTNGTLTSSNVLLREYWQRSYQRIARCNYFLENIAKTPMDAAKIERMGAEARFIRACQYFYMSQYWGSVPLVTKVLTLDEANTVSKAAKDDIVKFVREELTEVSAILPRWKDLPADEAGRASKQVALAFLGRLELAEKNIPRLLRHLNPLWITAIITLIQISKVFLMELTKGVMN</sequence>
<comment type="caution">
    <text evidence="2">The sequence shown here is derived from an EMBL/GenBank/DDBJ whole genome shotgun (WGS) entry which is preliminary data.</text>
</comment>
<dbReference type="Proteomes" id="UP001202248">
    <property type="component" value="Unassembled WGS sequence"/>
</dbReference>
<evidence type="ECO:0000259" key="1">
    <source>
        <dbReference type="Pfam" id="PF14322"/>
    </source>
</evidence>
<dbReference type="Pfam" id="PF14322">
    <property type="entry name" value="SusD-like_3"/>
    <property type="match status" value="1"/>
</dbReference>
<gene>
    <name evidence="2" type="ORF">MKP09_17865</name>
</gene>
<reference evidence="2 3" key="1">
    <citation type="submission" date="2022-02" db="EMBL/GenBank/DDBJ databases">
        <authorList>
            <person name="Min J."/>
        </authorList>
    </citation>
    <scope>NUCLEOTIDE SEQUENCE [LARGE SCALE GENOMIC DNA]</scope>
    <source>
        <strain evidence="2 3">GR10-1</strain>
    </source>
</reference>
<dbReference type="PROSITE" id="PS51257">
    <property type="entry name" value="PROKAR_LIPOPROTEIN"/>
    <property type="match status" value="1"/>
</dbReference>
<accession>A0ABS9SMM2</accession>
<feature type="domain" description="SusD-like N-terminal" evidence="1">
    <location>
        <begin position="29"/>
        <end position="238"/>
    </location>
</feature>